<dbReference type="PANTHER" id="PTHR11808">
    <property type="entry name" value="TRANS-SULFURATION ENZYME FAMILY MEMBER"/>
    <property type="match status" value="1"/>
</dbReference>
<dbReference type="GO" id="GO:0004123">
    <property type="term" value="F:cystathionine gamma-lyase activity"/>
    <property type="evidence" value="ECO:0007669"/>
    <property type="project" value="TreeGrafter"/>
</dbReference>
<accession>A0AAE6FXV5</accession>
<dbReference type="GO" id="GO:0030170">
    <property type="term" value="F:pyridoxal phosphate binding"/>
    <property type="evidence" value="ECO:0007669"/>
    <property type="project" value="InterPro"/>
</dbReference>
<dbReference type="PANTHER" id="PTHR11808:SF85">
    <property type="entry name" value="CYSTATHIONINE GAMMA-LYASE-RELATED"/>
    <property type="match status" value="1"/>
</dbReference>
<dbReference type="InterPro" id="IPR015424">
    <property type="entry name" value="PyrdxlP-dep_Trfase"/>
</dbReference>
<sequence length="394" mass="41815">MSSKQKTVAVHAGTRLAGSKAVPVSPPIYPAAVNWFDSSDDLDSALDGKDYAYARISAPNTTLLEEAVAALEGAEACVAYASGMAALRSVFEAQGFRAGDTLVMPADGYGVTRALYKSLCATLGVELHAFLMTDPEVPGRIRELKPRMVLAESISNPLLRVPDLRVLARACQDVGATFVVDGTFPSPVGQRALALGADYAVQSTSKWLNGHSDALGGTVSASRERMAPLRAARVLAGDVLGPFEAWLTLRGLRTLPVRMKAHVEHAAHVARRLAESPLLERVIYPGLASHPDHATAQELLLGGGPMVAFEIKGAGRPECMRFLEALKVGRPGPSLGDVCTLVMHAASASARRFTPEEREAAGIRENLIRVSVGLEDPDDIVDDLLAAVAQGVRR</sequence>
<organism evidence="5 6">
    <name type="scientific">Myxococcus xanthus</name>
    <dbReference type="NCBI Taxonomy" id="34"/>
    <lineage>
        <taxon>Bacteria</taxon>
        <taxon>Pseudomonadati</taxon>
        <taxon>Myxococcota</taxon>
        <taxon>Myxococcia</taxon>
        <taxon>Myxococcales</taxon>
        <taxon>Cystobacterineae</taxon>
        <taxon>Myxococcaceae</taxon>
        <taxon>Myxococcus</taxon>
    </lineage>
</organism>
<gene>
    <name evidence="5" type="ORF">BHS09_09310</name>
</gene>
<comment type="similarity">
    <text evidence="4">Belongs to the trans-sulfuration enzymes family.</text>
</comment>
<evidence type="ECO:0000313" key="5">
    <source>
        <dbReference type="EMBL" id="QDE67174.1"/>
    </source>
</evidence>
<dbReference type="SUPFAM" id="SSF53383">
    <property type="entry name" value="PLP-dependent transferases"/>
    <property type="match status" value="1"/>
</dbReference>
<dbReference type="GO" id="GO:0005737">
    <property type="term" value="C:cytoplasm"/>
    <property type="evidence" value="ECO:0007669"/>
    <property type="project" value="TreeGrafter"/>
</dbReference>
<dbReference type="FunFam" id="3.40.640.10:FF:000046">
    <property type="entry name" value="Cystathionine gamma-lyase"/>
    <property type="match status" value="1"/>
</dbReference>
<dbReference type="EMBL" id="CP017174">
    <property type="protein sequence ID" value="QDE67174.1"/>
    <property type="molecule type" value="Genomic_DNA"/>
</dbReference>
<protein>
    <submittedName>
        <fullName evidence="5">Cys/Met metabolism PLP-dependent enzyme</fullName>
    </submittedName>
</protein>
<keyword evidence="2 3" id="KW-0663">Pyridoxal phosphate</keyword>
<dbReference type="PIRSF" id="PIRSF001434">
    <property type="entry name" value="CGS"/>
    <property type="match status" value="1"/>
</dbReference>
<evidence type="ECO:0000256" key="3">
    <source>
        <dbReference type="PIRSR" id="PIRSR001434-2"/>
    </source>
</evidence>
<feature type="modified residue" description="N6-(pyridoxal phosphate)lysine" evidence="3">
    <location>
        <position position="206"/>
    </location>
</feature>
<dbReference type="InterPro" id="IPR015422">
    <property type="entry name" value="PyrdxlP-dep_Trfase_small"/>
</dbReference>
<evidence type="ECO:0000256" key="4">
    <source>
        <dbReference type="RuleBase" id="RU362118"/>
    </source>
</evidence>
<dbReference type="Gene3D" id="3.40.640.10">
    <property type="entry name" value="Type I PLP-dependent aspartate aminotransferase-like (Major domain)"/>
    <property type="match status" value="1"/>
</dbReference>
<dbReference type="InterPro" id="IPR015421">
    <property type="entry name" value="PyrdxlP-dep_Trfase_major"/>
</dbReference>
<proteinExistence type="inferred from homology"/>
<evidence type="ECO:0000256" key="1">
    <source>
        <dbReference type="ARBA" id="ARBA00001933"/>
    </source>
</evidence>
<dbReference type="InterPro" id="IPR000277">
    <property type="entry name" value="Cys/Met-Metab_PyrdxlP-dep_enz"/>
</dbReference>
<dbReference type="CDD" id="cd00614">
    <property type="entry name" value="CGS_like"/>
    <property type="match status" value="1"/>
</dbReference>
<dbReference type="GO" id="GO:0019346">
    <property type="term" value="P:transsulfuration"/>
    <property type="evidence" value="ECO:0007669"/>
    <property type="project" value="InterPro"/>
</dbReference>
<name>A0AAE6FXV5_MYXXA</name>
<dbReference type="Gene3D" id="3.90.1150.10">
    <property type="entry name" value="Aspartate Aminotransferase, domain 1"/>
    <property type="match status" value="1"/>
</dbReference>
<dbReference type="RefSeq" id="WP_140789093.1">
    <property type="nucleotide sequence ID" value="NZ_CP017170.1"/>
</dbReference>
<dbReference type="GO" id="GO:0019343">
    <property type="term" value="P:cysteine biosynthetic process via cystathionine"/>
    <property type="evidence" value="ECO:0007669"/>
    <property type="project" value="TreeGrafter"/>
</dbReference>
<dbReference type="Proteomes" id="UP000320179">
    <property type="component" value="Chromosome"/>
</dbReference>
<evidence type="ECO:0000256" key="2">
    <source>
        <dbReference type="ARBA" id="ARBA00022898"/>
    </source>
</evidence>
<comment type="cofactor">
    <cofactor evidence="1 4">
        <name>pyridoxal 5'-phosphate</name>
        <dbReference type="ChEBI" id="CHEBI:597326"/>
    </cofactor>
</comment>
<dbReference type="AlphaFoldDB" id="A0AAE6FXV5"/>
<evidence type="ECO:0000313" key="6">
    <source>
        <dbReference type="Proteomes" id="UP000320179"/>
    </source>
</evidence>
<reference evidence="5 6" key="1">
    <citation type="journal article" date="2019" name="Science">
        <title>Social genes are selection hotspots in kin groups of a soil microbe.</title>
        <authorList>
            <person name="Wielgoss S."/>
            <person name="Wolfensberger R."/>
            <person name="Sun L."/>
            <person name="Fiegna F."/>
            <person name="Velicer G.J."/>
        </authorList>
    </citation>
    <scope>NUCLEOTIDE SEQUENCE [LARGE SCALE GENOMIC DNA]</scope>
    <source>
        <strain evidence="5 6">MC3.5.9c15</strain>
    </source>
</reference>
<dbReference type="Pfam" id="PF01053">
    <property type="entry name" value="Cys_Met_Meta_PP"/>
    <property type="match status" value="1"/>
</dbReference>